<keyword evidence="4" id="KW-1015">Disulfide bond</keyword>
<evidence type="ECO:0000256" key="11">
    <source>
        <dbReference type="SAM" id="MobiDB-lite"/>
    </source>
</evidence>
<dbReference type="InterPro" id="IPR012291">
    <property type="entry name" value="CBM2_carb-bd_dom_sf"/>
</dbReference>
<accession>A0A7W3T168</accession>
<dbReference type="InterPro" id="IPR018366">
    <property type="entry name" value="CBM2_CS"/>
</dbReference>
<evidence type="ECO:0000256" key="8">
    <source>
        <dbReference type="PROSITE-ProRule" id="PRU10056"/>
    </source>
</evidence>
<dbReference type="EC" id="3.2.1.-" evidence="10"/>
<keyword evidence="2 10" id="KW-0378">Hydrolase</keyword>
<keyword evidence="1" id="KW-0732">Signal</keyword>
<keyword evidence="7 10" id="KW-0624">Polysaccharide degradation</keyword>
<evidence type="ECO:0000256" key="3">
    <source>
        <dbReference type="ARBA" id="ARBA00023001"/>
    </source>
</evidence>
<dbReference type="RefSeq" id="WP_182661073.1">
    <property type="nucleotide sequence ID" value="NZ_VKHS01000073.1"/>
</dbReference>
<organism evidence="13 14">
    <name type="scientific">Streptomyces calidiresistens</name>
    <dbReference type="NCBI Taxonomy" id="1485586"/>
    <lineage>
        <taxon>Bacteria</taxon>
        <taxon>Bacillati</taxon>
        <taxon>Actinomycetota</taxon>
        <taxon>Actinomycetes</taxon>
        <taxon>Kitasatosporales</taxon>
        <taxon>Streptomycetaceae</taxon>
        <taxon>Streptomyces</taxon>
    </lineage>
</organism>
<dbReference type="Pfam" id="PF00553">
    <property type="entry name" value="CBM_2"/>
    <property type="match status" value="1"/>
</dbReference>
<keyword evidence="14" id="KW-1185">Reference proteome</keyword>
<dbReference type="PROSITE" id="PS51173">
    <property type="entry name" value="CBM2"/>
    <property type="match status" value="1"/>
</dbReference>
<dbReference type="SUPFAM" id="SSF51989">
    <property type="entry name" value="Glycosyl hydrolases family 6, cellulases"/>
    <property type="match status" value="1"/>
</dbReference>
<dbReference type="Proteomes" id="UP000530234">
    <property type="component" value="Unassembled WGS sequence"/>
</dbReference>
<dbReference type="AlphaFoldDB" id="A0A7W3T168"/>
<dbReference type="PROSITE" id="PS00656">
    <property type="entry name" value="GLYCOSYL_HYDROL_F6_2"/>
    <property type="match status" value="1"/>
</dbReference>
<dbReference type="Gene3D" id="3.20.20.40">
    <property type="entry name" value="1, 4-beta cellobiohydrolase"/>
    <property type="match status" value="1"/>
</dbReference>
<dbReference type="InterPro" id="IPR001919">
    <property type="entry name" value="CBD2"/>
</dbReference>
<dbReference type="Gene3D" id="2.60.40.290">
    <property type="match status" value="1"/>
</dbReference>
<keyword evidence="3 10" id="KW-0136">Cellulose degradation</keyword>
<feature type="region of interest" description="Disordered" evidence="11">
    <location>
        <begin position="333"/>
        <end position="384"/>
    </location>
</feature>
<keyword evidence="5 10" id="KW-0119">Carbohydrate metabolism</keyword>
<dbReference type="GO" id="GO:0030247">
    <property type="term" value="F:polysaccharide binding"/>
    <property type="evidence" value="ECO:0007669"/>
    <property type="project" value="UniProtKB-UniRule"/>
</dbReference>
<protein>
    <recommendedName>
        <fullName evidence="10">Glucanase</fullName>
        <ecNumber evidence="10">3.2.1.-</ecNumber>
    </recommendedName>
</protein>
<dbReference type="EMBL" id="VKHS01000073">
    <property type="protein sequence ID" value="MBB0229008.1"/>
    <property type="molecule type" value="Genomic_DNA"/>
</dbReference>
<feature type="compositionally biased region" description="Gly residues" evidence="11">
    <location>
        <begin position="339"/>
        <end position="383"/>
    </location>
</feature>
<dbReference type="Pfam" id="PF01341">
    <property type="entry name" value="Glyco_hydro_6"/>
    <property type="match status" value="1"/>
</dbReference>
<evidence type="ECO:0000313" key="14">
    <source>
        <dbReference type="Proteomes" id="UP000530234"/>
    </source>
</evidence>
<evidence type="ECO:0000256" key="5">
    <source>
        <dbReference type="ARBA" id="ARBA00023277"/>
    </source>
</evidence>
<name>A0A7W3T168_9ACTN</name>
<proteinExistence type="inferred from homology"/>
<feature type="domain" description="CBM2" evidence="12">
    <location>
        <begin position="379"/>
        <end position="483"/>
    </location>
</feature>
<evidence type="ECO:0000256" key="10">
    <source>
        <dbReference type="RuleBase" id="RU361186"/>
    </source>
</evidence>
<comment type="similarity">
    <text evidence="10">Belongs to the glycosyl hydrolase family 6.</text>
</comment>
<dbReference type="SMART" id="SM00637">
    <property type="entry name" value="CBD_II"/>
    <property type="match status" value="1"/>
</dbReference>
<dbReference type="GO" id="GO:0030245">
    <property type="term" value="P:cellulose catabolic process"/>
    <property type="evidence" value="ECO:0007669"/>
    <property type="project" value="UniProtKB-KW"/>
</dbReference>
<dbReference type="InterPro" id="IPR008965">
    <property type="entry name" value="CBM2/CBM3_carb-bd_dom_sf"/>
</dbReference>
<evidence type="ECO:0000256" key="6">
    <source>
        <dbReference type="ARBA" id="ARBA00023295"/>
    </source>
</evidence>
<dbReference type="InterPro" id="IPR036434">
    <property type="entry name" value="Beta_cellobiohydrolase_sf"/>
</dbReference>
<evidence type="ECO:0000259" key="12">
    <source>
        <dbReference type="PROSITE" id="PS51173"/>
    </source>
</evidence>
<feature type="active site" description="Proton donor" evidence="9">
    <location>
        <position position="166"/>
    </location>
</feature>
<dbReference type="PANTHER" id="PTHR34876:SF4">
    <property type="entry name" value="1,4-BETA-D-GLUCAN CELLOBIOHYDROLASE C-RELATED"/>
    <property type="match status" value="1"/>
</dbReference>
<comment type="caution">
    <text evidence="13">The sequence shown here is derived from an EMBL/GenBank/DDBJ whole genome shotgun (WGS) entry which is preliminary data.</text>
</comment>
<evidence type="ECO:0000256" key="9">
    <source>
        <dbReference type="PROSITE-ProRule" id="PRU10057"/>
    </source>
</evidence>
<sequence>MRSSEVINKSRRHHRPRRKRLGALVGGVVAALAGGLLFAMPQQASAELPSGTTFYRDPDSQVARWTAANQNDPRQPLINRVIGQRAQGIWFSNYSPSTVTSDVRAVTGPAAAAGQVPVLVAYQMPNRDCGGASAGGAPNLAAYDTWIDRFAAGLGSAPVVVILEPDALALVDCLSSQERTARYASLSRAGQVIRSANPSARVYYDAGHSSWHSPAVIAERLRAAGVVQNGNGIYSNASNYRATPDEVAFTKNVLNQLGGSNLGAIIDTSRNGLGPTADSEWCDPRGRGVGIAPTANTGDRQIHAYFWIKPPGELDGCAGPAGRFDPDIAHELAQNARDGGPGGTTGGTSSGGTSGTTAGGTTGGTTGGSSGGGTSAGSGGSPGTGCAAEYRVANQWSGGFTGEVAVSCSGASLDGWTVSWTFPGNQRVTNAWNAECSQQGNRVTCTPVAWNRSVPDGGSVTLGFNADFSGENARPGSVTLTRG</sequence>
<dbReference type="InterPro" id="IPR001524">
    <property type="entry name" value="Glyco_hydro_6_CS"/>
</dbReference>
<dbReference type="SUPFAM" id="SSF49384">
    <property type="entry name" value="Carbohydrate-binding domain"/>
    <property type="match status" value="1"/>
</dbReference>
<dbReference type="InterPro" id="IPR016288">
    <property type="entry name" value="Beta_cellobiohydrolase"/>
</dbReference>
<dbReference type="PANTHER" id="PTHR34876">
    <property type="match status" value="1"/>
</dbReference>
<dbReference type="PROSITE" id="PS00655">
    <property type="entry name" value="GLYCOSYL_HYDROL_F6_1"/>
    <property type="match status" value="1"/>
</dbReference>
<evidence type="ECO:0000256" key="1">
    <source>
        <dbReference type="ARBA" id="ARBA00022729"/>
    </source>
</evidence>
<evidence type="ECO:0000256" key="4">
    <source>
        <dbReference type="ARBA" id="ARBA00023157"/>
    </source>
</evidence>
<feature type="active site" evidence="8">
    <location>
        <position position="128"/>
    </location>
</feature>
<evidence type="ECO:0000256" key="7">
    <source>
        <dbReference type="ARBA" id="ARBA00023326"/>
    </source>
</evidence>
<keyword evidence="6 10" id="KW-0326">Glycosidase</keyword>
<evidence type="ECO:0000313" key="13">
    <source>
        <dbReference type="EMBL" id="MBB0229008.1"/>
    </source>
</evidence>
<dbReference type="PROSITE" id="PS00561">
    <property type="entry name" value="CBM2_A"/>
    <property type="match status" value="1"/>
</dbReference>
<gene>
    <name evidence="13" type="ORF">FOE67_05625</name>
</gene>
<reference evidence="14" key="1">
    <citation type="submission" date="2019-10" db="EMBL/GenBank/DDBJ databases">
        <title>Streptomyces sp. nov., a novel actinobacterium isolated from alkaline environment.</title>
        <authorList>
            <person name="Golinska P."/>
        </authorList>
    </citation>
    <scope>NUCLEOTIDE SEQUENCE [LARGE SCALE GENOMIC DNA]</scope>
    <source>
        <strain evidence="14">DSM 42108</strain>
    </source>
</reference>
<dbReference type="GO" id="GO:0004553">
    <property type="term" value="F:hydrolase activity, hydrolyzing O-glycosyl compounds"/>
    <property type="evidence" value="ECO:0007669"/>
    <property type="project" value="InterPro"/>
</dbReference>
<dbReference type="PRINTS" id="PR00733">
    <property type="entry name" value="GLHYDRLASE6"/>
</dbReference>
<evidence type="ECO:0000256" key="2">
    <source>
        <dbReference type="ARBA" id="ARBA00022801"/>
    </source>
</evidence>